<keyword evidence="4" id="KW-1185">Reference proteome</keyword>
<dbReference type="InterPro" id="IPR011993">
    <property type="entry name" value="PH-like_dom_sf"/>
</dbReference>
<reference evidence="2 5" key="2">
    <citation type="journal article" date="2020" name="Appl. Microbiol. Biotechnol.">
        <title>Targeted gene deletion in Brettanomyces bruxellensis with an expression-free CRISPR-Cas9 system.</title>
        <authorList>
            <person name="Varela C."/>
            <person name="Bartel C."/>
            <person name="Onetto C."/>
            <person name="Borneman A."/>
        </authorList>
    </citation>
    <scope>NUCLEOTIDE SEQUENCE [LARGE SCALE GENOMIC DNA]</scope>
    <source>
        <strain evidence="2 5">AWRI1613</strain>
    </source>
</reference>
<reference evidence="3 4" key="1">
    <citation type="submission" date="2019-07" db="EMBL/GenBank/DDBJ databases">
        <authorList>
            <person name="Friedrich A."/>
            <person name="Schacherer J."/>
        </authorList>
    </citation>
    <scope>NUCLEOTIDE SEQUENCE [LARGE SCALE GENOMIC DNA]</scope>
</reference>
<sequence length="643" mass="73512">MDYNSINQTLRTLRNQQRKLDVETGIQYVTTLKRSILGSSELAKVSSLIVLAKAMQYLPKSDRLFSLFDSKLFSALFGVLAKANVAPEPYKAVLVICTSFLTGSLAKNRTASMYDSLLWTICESNSIFDSLASHLSDQNVGVSSTISDFISQILYRSFQLGDASIIIHEVKCLMECHFFDSISSLPYDFKAHMDSIPSLKKSSMLILHFLINSSLKSDVFSPLTNESIISMSRMMSECGSGEGKTSTRGEQSGLHNASIQNAATADYVKIGLDTSTDLPNYIQSHFTPACALDLIYMLKSPNMTFKKNFSEHTMFADQRTYFPLMRFAIAITNQLARIDTERYPGFSLVVPYFNSDLYYSFMSCALKFWMLSKAEDDDFDRVLKLVPTLVSYCDNILRSQPYYTLNERLLKLKYSDLKKFQLKQLESDKLTYWSSSLLSFNKELNKQVLEFVRNQRFFELSKGSWVYINNPLDSRPQQGKPVYYFLTLSSNNRSLVYKEFTRKHAHRPNIDKDGAIIEFKNVTRVDYKKKNEDFSAHNLITISSRLKVSQISIYTDKGSVFDFYVDTEGKLFSWLDGLRMLMDDNSALSKDTTNQIDVLKDIRTKIQLLDLEDSQETEKLRQKPAPTFEPAELQQIASGFYFE</sequence>
<proteinExistence type="predicted"/>
<evidence type="ECO:0000259" key="1">
    <source>
        <dbReference type="Pfam" id="PF16457"/>
    </source>
</evidence>
<protein>
    <submittedName>
        <fullName evidence="3">DEBR0S1_16996g1_1</fullName>
    </submittedName>
</protein>
<dbReference type="Gene3D" id="2.30.29.30">
    <property type="entry name" value="Pleckstrin-homology domain (PH domain)/Phosphotyrosine-binding domain (PTB)"/>
    <property type="match status" value="1"/>
</dbReference>
<evidence type="ECO:0000313" key="2">
    <source>
        <dbReference type="EMBL" id="KAF6008469.1"/>
    </source>
</evidence>
<dbReference type="EMBL" id="CABFWN010000001">
    <property type="protein sequence ID" value="VUG16445.1"/>
    <property type="molecule type" value="Genomic_DNA"/>
</dbReference>
<evidence type="ECO:0000313" key="4">
    <source>
        <dbReference type="Proteomes" id="UP000478008"/>
    </source>
</evidence>
<accession>A0A7D9H1Z2</accession>
<name>A0A7D9H1Z2_DEKBR</name>
<dbReference type="Proteomes" id="UP000568158">
    <property type="component" value="Unassembled WGS sequence"/>
</dbReference>
<dbReference type="Proteomes" id="UP000478008">
    <property type="component" value="Unassembled WGS sequence"/>
</dbReference>
<dbReference type="Pfam" id="PF16457">
    <property type="entry name" value="PH_12"/>
    <property type="match status" value="1"/>
</dbReference>
<dbReference type="EMBL" id="JABCYN010000036">
    <property type="protein sequence ID" value="KAF6008469.1"/>
    <property type="molecule type" value="Genomic_DNA"/>
</dbReference>
<evidence type="ECO:0000313" key="5">
    <source>
        <dbReference type="Proteomes" id="UP000568158"/>
    </source>
</evidence>
<evidence type="ECO:0000313" key="3">
    <source>
        <dbReference type="EMBL" id="VUG16445.1"/>
    </source>
</evidence>
<feature type="domain" description="PH" evidence="1">
    <location>
        <begin position="452"/>
        <end position="582"/>
    </location>
</feature>
<organism evidence="3 4">
    <name type="scientific">Dekkera bruxellensis</name>
    <name type="common">Brettanomyces custersii</name>
    <dbReference type="NCBI Taxonomy" id="5007"/>
    <lineage>
        <taxon>Eukaryota</taxon>
        <taxon>Fungi</taxon>
        <taxon>Dikarya</taxon>
        <taxon>Ascomycota</taxon>
        <taxon>Saccharomycotina</taxon>
        <taxon>Pichiomycetes</taxon>
        <taxon>Pichiales</taxon>
        <taxon>Pichiaceae</taxon>
        <taxon>Brettanomyces</taxon>
    </lineage>
</organism>
<dbReference type="AlphaFoldDB" id="A0A7D9H1Z2"/>
<dbReference type="InterPro" id="IPR001849">
    <property type="entry name" value="PH_domain"/>
</dbReference>
<gene>
    <name evidence="3" type="ORF">DEBR0S1_16996G</name>
    <name evidence="2" type="ORF">HII12_004219</name>
</gene>